<dbReference type="Gene3D" id="2.60.40.420">
    <property type="entry name" value="Cupredoxins - blue copper proteins"/>
    <property type="match status" value="1"/>
</dbReference>
<dbReference type="InterPro" id="IPR050894">
    <property type="entry name" value="EfeM/EfeO_iron_uptake"/>
</dbReference>
<dbReference type="InterPro" id="IPR008972">
    <property type="entry name" value="Cupredoxin"/>
</dbReference>
<evidence type="ECO:0000256" key="1">
    <source>
        <dbReference type="SAM" id="SignalP"/>
    </source>
</evidence>
<organism evidence="3 4">
    <name type="scientific">Streptomyces platensis</name>
    <dbReference type="NCBI Taxonomy" id="58346"/>
    <lineage>
        <taxon>Bacteria</taxon>
        <taxon>Bacillati</taxon>
        <taxon>Actinomycetota</taxon>
        <taxon>Actinomycetes</taxon>
        <taxon>Kitasatosporales</taxon>
        <taxon>Streptomycetaceae</taxon>
        <taxon>Streptomyces</taxon>
    </lineage>
</organism>
<dbReference type="PANTHER" id="PTHR39192">
    <property type="entry name" value="IRON UPTAKE SYSTEM COMPONENT EFEO"/>
    <property type="match status" value="1"/>
</dbReference>
<protein>
    <submittedName>
        <fullName evidence="3">Inactive ferrous ion transporter periplasmic protein EfeO</fullName>
    </submittedName>
</protein>
<keyword evidence="4" id="KW-1185">Reference proteome</keyword>
<reference evidence="3 4" key="1">
    <citation type="submission" date="2016-09" db="EMBL/GenBank/DDBJ databases">
        <title>Streptomyces platensis DSM40041, a candidate organism with high potential of specific P450 cytochromes.</title>
        <authorList>
            <person name="Grumaz C."/>
            <person name="Vainshtein Y."/>
            <person name="Kirstahler P."/>
            <person name="Sohn K."/>
        </authorList>
    </citation>
    <scope>NUCLEOTIDE SEQUENCE [LARGE SCALE GENOMIC DNA]</scope>
    <source>
        <strain evidence="3 4">DSM 40041</strain>
    </source>
</reference>
<dbReference type="PANTHER" id="PTHR39192:SF1">
    <property type="entry name" value="IRON UPTAKE SYSTEM COMPONENT EFEO"/>
    <property type="match status" value="1"/>
</dbReference>
<feature type="domain" description="EfeO-type cupredoxin-like" evidence="2">
    <location>
        <begin position="30"/>
        <end position="129"/>
    </location>
</feature>
<proteinExistence type="predicted"/>
<dbReference type="EMBL" id="MIGA01000024">
    <property type="protein sequence ID" value="OSY44767.1"/>
    <property type="molecule type" value="Genomic_DNA"/>
</dbReference>
<evidence type="ECO:0000313" key="4">
    <source>
        <dbReference type="Proteomes" id="UP000194225"/>
    </source>
</evidence>
<gene>
    <name evidence="3" type="ORF">BG653_03789</name>
</gene>
<evidence type="ECO:0000259" key="2">
    <source>
        <dbReference type="Pfam" id="PF13473"/>
    </source>
</evidence>
<dbReference type="Pfam" id="PF13473">
    <property type="entry name" value="Cupredoxin_1"/>
    <property type="match status" value="1"/>
</dbReference>
<keyword evidence="1" id="KW-0732">Signal</keyword>
<accession>A0ABX3XVU0</accession>
<feature type="signal peptide" evidence="1">
    <location>
        <begin position="1"/>
        <end position="23"/>
    </location>
</feature>
<feature type="chain" id="PRO_5047426558" evidence="1">
    <location>
        <begin position="24"/>
        <end position="138"/>
    </location>
</feature>
<sequence length="138" mass="14118">MPSRLTRTATMTLLTMSPLALLAACAGKSGSGGSGAKSGAIRVQATDDTCKLSRTSAPAGPVSFKVVNEGSRITEFYLYAPDGKVAGEVEGIGPGTSRTMTVKTDKAGSYATACKPGMVGNGIRGDFTVTGKKEQRHS</sequence>
<dbReference type="RefSeq" id="WP_244329696.1">
    <property type="nucleotide sequence ID" value="NZ_BAABSS010000017.1"/>
</dbReference>
<dbReference type="SUPFAM" id="SSF49503">
    <property type="entry name" value="Cupredoxins"/>
    <property type="match status" value="1"/>
</dbReference>
<dbReference type="InterPro" id="IPR028096">
    <property type="entry name" value="EfeO_Cupredoxin"/>
</dbReference>
<name>A0ABX3XVU0_STRPT</name>
<dbReference type="Proteomes" id="UP000194225">
    <property type="component" value="Unassembled WGS sequence"/>
</dbReference>
<comment type="caution">
    <text evidence="3">The sequence shown here is derived from an EMBL/GenBank/DDBJ whole genome shotgun (WGS) entry which is preliminary data.</text>
</comment>
<evidence type="ECO:0000313" key="3">
    <source>
        <dbReference type="EMBL" id="OSY44767.1"/>
    </source>
</evidence>
<dbReference type="GeneID" id="90925334"/>
<dbReference type="PROSITE" id="PS51257">
    <property type="entry name" value="PROKAR_LIPOPROTEIN"/>
    <property type="match status" value="1"/>
</dbReference>